<proteinExistence type="predicted"/>
<dbReference type="InterPro" id="IPR009057">
    <property type="entry name" value="Homeodomain-like_sf"/>
</dbReference>
<reference evidence="5 6" key="1">
    <citation type="submission" date="2019-03" db="EMBL/GenBank/DDBJ databases">
        <title>Freshwater and sediment microbial communities from various areas in North America, analyzing microbe dynamics in response to fracking.</title>
        <authorList>
            <person name="Lamendella R."/>
        </authorList>
    </citation>
    <scope>NUCLEOTIDE SEQUENCE [LARGE SCALE GENOMIC DNA]</scope>
    <source>
        <strain evidence="5 6">175.2</strain>
    </source>
</reference>
<sequence>MKVTYLLLDGFSNLILSCLLEPLRVVEEQYGEGISWRMVTVDDEPARTSSDLYFLPNTRIGELDYSDMLVIISSNGFRQHVTPANQRLVMKLSRQSEIVIGADAGAWLLAATGLLDDMAATVHWQVMADFAEAFPQVRLSSETFVREGRIWSCGGASTGLDMILDFIGERFGADKAFTASSMFMHEANPQKSDHHPPTPLSGAGGNKLHEIMSIMTETIENPLSLNMLAERACLSPRTLNRLFKGELGMSPGQYYQSMRLARARELADGTSLDLREIALRCGYCDAAALAKAFKRVYGHSLRKPQAAIGVVSEPFLRDNVRISRQ</sequence>
<dbReference type="GO" id="GO:0003700">
    <property type="term" value="F:DNA-binding transcription factor activity"/>
    <property type="evidence" value="ECO:0007669"/>
    <property type="project" value="InterPro"/>
</dbReference>
<keyword evidence="3" id="KW-0804">Transcription</keyword>
<dbReference type="AlphaFoldDB" id="A0A4R3NR14"/>
<keyword evidence="2" id="KW-0238">DNA-binding</keyword>
<comment type="caution">
    <text evidence="5">The sequence shown here is derived from an EMBL/GenBank/DDBJ whole genome shotgun (WGS) entry which is preliminary data.</text>
</comment>
<dbReference type="PANTHER" id="PTHR43130:SF3">
    <property type="entry name" value="HTH-TYPE TRANSCRIPTIONAL REGULATOR RV1931C"/>
    <property type="match status" value="1"/>
</dbReference>
<dbReference type="SUPFAM" id="SSF52317">
    <property type="entry name" value="Class I glutamine amidotransferase-like"/>
    <property type="match status" value="1"/>
</dbReference>
<dbReference type="InterPro" id="IPR052158">
    <property type="entry name" value="INH-QAR"/>
</dbReference>
<dbReference type="OrthoDB" id="9793400at2"/>
<accession>A0A4R3NR14</accession>
<dbReference type="Gene3D" id="3.40.50.880">
    <property type="match status" value="1"/>
</dbReference>
<dbReference type="PROSITE" id="PS00041">
    <property type="entry name" value="HTH_ARAC_FAMILY_1"/>
    <property type="match status" value="1"/>
</dbReference>
<dbReference type="RefSeq" id="WP_132312044.1">
    <property type="nucleotide sequence ID" value="NZ_SMAR01000018.1"/>
</dbReference>
<evidence type="ECO:0000256" key="3">
    <source>
        <dbReference type="ARBA" id="ARBA00023163"/>
    </source>
</evidence>
<keyword evidence="6" id="KW-1185">Reference proteome</keyword>
<dbReference type="InterPro" id="IPR018062">
    <property type="entry name" value="HTH_AraC-typ_CS"/>
</dbReference>
<dbReference type="CDD" id="cd03136">
    <property type="entry name" value="GATase1_AraC_ArgR_like"/>
    <property type="match status" value="1"/>
</dbReference>
<organism evidence="5 6">
    <name type="scientific">Martelella mediterranea</name>
    <dbReference type="NCBI Taxonomy" id="293089"/>
    <lineage>
        <taxon>Bacteria</taxon>
        <taxon>Pseudomonadati</taxon>
        <taxon>Pseudomonadota</taxon>
        <taxon>Alphaproteobacteria</taxon>
        <taxon>Hyphomicrobiales</taxon>
        <taxon>Aurantimonadaceae</taxon>
        <taxon>Martelella</taxon>
    </lineage>
</organism>
<protein>
    <submittedName>
        <fullName evidence="5">Transcriptional regulator GlxA family with amidase domain</fullName>
    </submittedName>
</protein>
<evidence type="ECO:0000313" key="6">
    <source>
        <dbReference type="Proteomes" id="UP000295097"/>
    </source>
</evidence>
<dbReference type="Proteomes" id="UP000295097">
    <property type="component" value="Unassembled WGS sequence"/>
</dbReference>
<evidence type="ECO:0000313" key="5">
    <source>
        <dbReference type="EMBL" id="TCT37482.1"/>
    </source>
</evidence>
<dbReference type="InterPro" id="IPR018060">
    <property type="entry name" value="HTH_AraC"/>
</dbReference>
<evidence type="ECO:0000256" key="2">
    <source>
        <dbReference type="ARBA" id="ARBA00023125"/>
    </source>
</evidence>
<dbReference type="InterPro" id="IPR029062">
    <property type="entry name" value="Class_I_gatase-like"/>
</dbReference>
<dbReference type="SUPFAM" id="SSF46689">
    <property type="entry name" value="Homeodomain-like"/>
    <property type="match status" value="2"/>
</dbReference>
<evidence type="ECO:0000256" key="1">
    <source>
        <dbReference type="ARBA" id="ARBA00023015"/>
    </source>
</evidence>
<dbReference type="Gene3D" id="1.10.10.60">
    <property type="entry name" value="Homeodomain-like"/>
    <property type="match status" value="1"/>
</dbReference>
<dbReference type="PROSITE" id="PS01124">
    <property type="entry name" value="HTH_ARAC_FAMILY_2"/>
    <property type="match status" value="1"/>
</dbReference>
<feature type="domain" description="HTH araC/xylS-type" evidence="4">
    <location>
        <begin position="209"/>
        <end position="307"/>
    </location>
</feature>
<dbReference type="Pfam" id="PF01965">
    <property type="entry name" value="DJ-1_PfpI"/>
    <property type="match status" value="1"/>
</dbReference>
<dbReference type="PANTHER" id="PTHR43130">
    <property type="entry name" value="ARAC-FAMILY TRANSCRIPTIONAL REGULATOR"/>
    <property type="match status" value="1"/>
</dbReference>
<dbReference type="EMBL" id="SMAR01000018">
    <property type="protein sequence ID" value="TCT37482.1"/>
    <property type="molecule type" value="Genomic_DNA"/>
</dbReference>
<dbReference type="GO" id="GO:0043565">
    <property type="term" value="F:sequence-specific DNA binding"/>
    <property type="evidence" value="ECO:0007669"/>
    <property type="project" value="InterPro"/>
</dbReference>
<dbReference type="InterPro" id="IPR002818">
    <property type="entry name" value="DJ-1/PfpI"/>
</dbReference>
<dbReference type="Pfam" id="PF12833">
    <property type="entry name" value="HTH_18"/>
    <property type="match status" value="1"/>
</dbReference>
<evidence type="ECO:0000259" key="4">
    <source>
        <dbReference type="PROSITE" id="PS01124"/>
    </source>
</evidence>
<keyword evidence="1" id="KW-0805">Transcription regulation</keyword>
<dbReference type="SMART" id="SM00342">
    <property type="entry name" value="HTH_ARAC"/>
    <property type="match status" value="1"/>
</dbReference>
<name>A0A4R3NR14_9HYPH</name>
<gene>
    <name evidence="5" type="ORF">EDC90_101859</name>
</gene>